<name>A0A4R7CA24_9HYPH</name>
<dbReference type="AlphaFoldDB" id="A0A4R7CA24"/>
<evidence type="ECO:0000256" key="1">
    <source>
        <dbReference type="ARBA" id="ARBA00022729"/>
    </source>
</evidence>
<feature type="signal peptide" evidence="2">
    <location>
        <begin position="1"/>
        <end position="25"/>
    </location>
</feature>
<dbReference type="Pfam" id="PF13505">
    <property type="entry name" value="OMP_b-brl"/>
    <property type="match status" value="1"/>
</dbReference>
<dbReference type="EMBL" id="SNZR01000011">
    <property type="protein sequence ID" value="TDR94922.1"/>
    <property type="molecule type" value="Genomic_DNA"/>
</dbReference>
<evidence type="ECO:0000259" key="3">
    <source>
        <dbReference type="Pfam" id="PF13505"/>
    </source>
</evidence>
<sequence>MGSLKLYATVAGCLAAASTFGAAQAADLLSPPPPPPLAEPIADVGGGWYLRGDVGVSHYEGGKFSNPAIPNASFYGEDMGSGAFAGVGIGYQFNSWFRMDATGEYRFSTGVKAVDRDAVGNFLGYEKYSGNYSAGLFLVNAYFDLGTWYGFTPFVGAGIGYAHNNLRSFETSTIIVSPFGGASGGTIRNKSHGDLAWALHAGIGYDVTPNVKLELGYRYVNMGKARTGLVDCFCGTVKPGFHVKDIESHDIKLGMRWALGGPAAPAYEPAPLMRKY</sequence>
<organism evidence="4 5">
    <name type="scientific">Enterovirga rhinocerotis</name>
    <dbReference type="NCBI Taxonomy" id="1339210"/>
    <lineage>
        <taxon>Bacteria</taxon>
        <taxon>Pseudomonadati</taxon>
        <taxon>Pseudomonadota</taxon>
        <taxon>Alphaproteobacteria</taxon>
        <taxon>Hyphomicrobiales</taxon>
        <taxon>Methylobacteriaceae</taxon>
        <taxon>Enterovirga</taxon>
    </lineage>
</organism>
<dbReference type="Proteomes" id="UP000295122">
    <property type="component" value="Unassembled WGS sequence"/>
</dbReference>
<reference evidence="4 5" key="1">
    <citation type="submission" date="2019-03" db="EMBL/GenBank/DDBJ databases">
        <title>Genomic Encyclopedia of Type Strains, Phase IV (KMG-IV): sequencing the most valuable type-strain genomes for metagenomic binning, comparative biology and taxonomic classification.</title>
        <authorList>
            <person name="Goeker M."/>
        </authorList>
    </citation>
    <scope>NUCLEOTIDE SEQUENCE [LARGE SCALE GENOMIC DNA]</scope>
    <source>
        <strain evidence="4 5">DSM 25903</strain>
    </source>
</reference>
<dbReference type="SUPFAM" id="SSF56925">
    <property type="entry name" value="OMPA-like"/>
    <property type="match status" value="1"/>
</dbReference>
<keyword evidence="1 2" id="KW-0732">Signal</keyword>
<evidence type="ECO:0000256" key="2">
    <source>
        <dbReference type="SAM" id="SignalP"/>
    </source>
</evidence>
<evidence type="ECO:0000313" key="4">
    <source>
        <dbReference type="EMBL" id="TDR94922.1"/>
    </source>
</evidence>
<gene>
    <name evidence="4" type="ORF">EV668_2214</name>
</gene>
<dbReference type="InterPro" id="IPR011250">
    <property type="entry name" value="OMP/PagP_B-barrel"/>
</dbReference>
<feature type="domain" description="Outer membrane protein beta-barrel" evidence="3">
    <location>
        <begin position="14"/>
        <end position="242"/>
    </location>
</feature>
<dbReference type="Gene3D" id="2.40.160.20">
    <property type="match status" value="1"/>
</dbReference>
<protein>
    <submittedName>
        <fullName evidence="4">Opacity protein-like surface antigen</fullName>
    </submittedName>
</protein>
<evidence type="ECO:0000313" key="5">
    <source>
        <dbReference type="Proteomes" id="UP000295122"/>
    </source>
</evidence>
<accession>A0A4R7CA24</accession>
<dbReference type="InterPro" id="IPR027385">
    <property type="entry name" value="Beta-barrel_OMP"/>
</dbReference>
<dbReference type="OrthoDB" id="5643626at2"/>
<comment type="caution">
    <text evidence="4">The sequence shown here is derived from an EMBL/GenBank/DDBJ whole genome shotgun (WGS) entry which is preliminary data.</text>
</comment>
<proteinExistence type="predicted"/>
<keyword evidence="5" id="KW-1185">Reference proteome</keyword>
<feature type="chain" id="PRO_5020480483" evidence="2">
    <location>
        <begin position="26"/>
        <end position="276"/>
    </location>
</feature>
<dbReference type="RefSeq" id="WP_133769774.1">
    <property type="nucleotide sequence ID" value="NZ_SNZR01000011.1"/>
</dbReference>